<feature type="transmembrane region" description="Helical" evidence="5">
    <location>
        <begin position="44"/>
        <end position="62"/>
    </location>
</feature>
<feature type="transmembrane region" description="Helical" evidence="5">
    <location>
        <begin position="6"/>
        <end position="32"/>
    </location>
</feature>
<comment type="caution">
    <text evidence="6">The sequence shown here is derived from an EMBL/GenBank/DDBJ whole genome shotgun (WGS) entry which is preliminary data.</text>
</comment>
<protein>
    <recommendedName>
        <fullName evidence="5">UPF0756 membrane protein GCM10010885_19440</fullName>
    </recommendedName>
</protein>
<evidence type="ECO:0000256" key="2">
    <source>
        <dbReference type="ARBA" id="ARBA00022692"/>
    </source>
</evidence>
<evidence type="ECO:0000256" key="3">
    <source>
        <dbReference type="ARBA" id="ARBA00022989"/>
    </source>
</evidence>
<keyword evidence="4 5" id="KW-0472">Membrane</keyword>
<dbReference type="PANTHER" id="PTHR38452">
    <property type="entry name" value="UPF0756 MEMBRANE PROTEIN YEAL"/>
    <property type="match status" value="1"/>
</dbReference>
<keyword evidence="7" id="KW-1185">Reference proteome</keyword>
<evidence type="ECO:0000256" key="4">
    <source>
        <dbReference type="ARBA" id="ARBA00023136"/>
    </source>
</evidence>
<evidence type="ECO:0000313" key="6">
    <source>
        <dbReference type="EMBL" id="GGJ10327.1"/>
    </source>
</evidence>
<sequence>MILILLLVVGVIGRVNTLAAAACMLLAVRLLHLGRYFPLIERRSLEVGLLCLMISILVPVAAGEVGTRELTASLFSVPGWVTLFSAVLATILNAHGLSLLQNHPSLLICVVLGAVIGIVVFHGMPIGPLMATSLAACILWVLDLLRGH</sequence>
<evidence type="ECO:0000256" key="1">
    <source>
        <dbReference type="ARBA" id="ARBA00022475"/>
    </source>
</evidence>
<feature type="transmembrane region" description="Helical" evidence="5">
    <location>
        <begin position="106"/>
        <end position="123"/>
    </location>
</feature>
<reference evidence="6" key="2">
    <citation type="submission" date="2020-09" db="EMBL/GenBank/DDBJ databases">
        <authorList>
            <person name="Sun Q."/>
            <person name="Ohkuma M."/>
        </authorList>
    </citation>
    <scope>NUCLEOTIDE SEQUENCE</scope>
    <source>
        <strain evidence="6">JCM 18487</strain>
    </source>
</reference>
<dbReference type="AlphaFoldDB" id="A0A917NLU1"/>
<accession>A0A917NLU1</accession>
<keyword evidence="2 5" id="KW-0812">Transmembrane</keyword>
<dbReference type="Pfam" id="PF04284">
    <property type="entry name" value="DUF441"/>
    <property type="match status" value="1"/>
</dbReference>
<organism evidence="6 7">
    <name type="scientific">Alicyclobacillus cellulosilyticus</name>
    <dbReference type="NCBI Taxonomy" id="1003997"/>
    <lineage>
        <taxon>Bacteria</taxon>
        <taxon>Bacillati</taxon>
        <taxon>Bacillota</taxon>
        <taxon>Bacilli</taxon>
        <taxon>Bacillales</taxon>
        <taxon>Alicyclobacillaceae</taxon>
        <taxon>Alicyclobacillus</taxon>
    </lineage>
</organism>
<evidence type="ECO:0000256" key="5">
    <source>
        <dbReference type="HAMAP-Rule" id="MF_01874"/>
    </source>
</evidence>
<dbReference type="GO" id="GO:0005886">
    <property type="term" value="C:plasma membrane"/>
    <property type="evidence" value="ECO:0007669"/>
    <property type="project" value="UniProtKB-SubCell"/>
</dbReference>
<comment type="subcellular location">
    <subcellularLocation>
        <location evidence="5">Cell membrane</location>
        <topology evidence="5">Multi-pass membrane protein</topology>
    </subcellularLocation>
</comment>
<dbReference type="InterPro" id="IPR007382">
    <property type="entry name" value="UPF0756_TM"/>
</dbReference>
<dbReference type="HAMAP" id="MF_01874">
    <property type="entry name" value="UPF0756"/>
    <property type="match status" value="1"/>
</dbReference>
<reference evidence="6" key="1">
    <citation type="journal article" date="2014" name="Int. J. Syst. Evol. Microbiol.">
        <title>Complete genome sequence of Corynebacterium casei LMG S-19264T (=DSM 44701T), isolated from a smear-ripened cheese.</title>
        <authorList>
            <consortium name="US DOE Joint Genome Institute (JGI-PGF)"/>
            <person name="Walter F."/>
            <person name="Albersmeier A."/>
            <person name="Kalinowski J."/>
            <person name="Ruckert C."/>
        </authorList>
    </citation>
    <scope>NUCLEOTIDE SEQUENCE</scope>
    <source>
        <strain evidence="6">JCM 18487</strain>
    </source>
</reference>
<evidence type="ECO:0000313" key="7">
    <source>
        <dbReference type="Proteomes" id="UP000637695"/>
    </source>
</evidence>
<keyword evidence="1 5" id="KW-1003">Cell membrane</keyword>
<name>A0A917NLU1_9BACL</name>
<comment type="similarity">
    <text evidence="5">Belongs to the UPF0756 family.</text>
</comment>
<keyword evidence="3 5" id="KW-1133">Transmembrane helix</keyword>
<gene>
    <name evidence="6" type="ORF">GCM10010885_19440</name>
</gene>
<dbReference type="EMBL" id="BMOY01000032">
    <property type="protein sequence ID" value="GGJ10327.1"/>
    <property type="molecule type" value="Genomic_DNA"/>
</dbReference>
<dbReference type="PANTHER" id="PTHR38452:SF1">
    <property type="entry name" value="UPF0756 MEMBRANE PROTEIN YEAL"/>
    <property type="match status" value="1"/>
</dbReference>
<proteinExistence type="inferred from homology"/>
<dbReference type="Proteomes" id="UP000637695">
    <property type="component" value="Unassembled WGS sequence"/>
</dbReference>
<feature type="transmembrane region" description="Helical" evidence="5">
    <location>
        <begin position="74"/>
        <end position="94"/>
    </location>
</feature>